<dbReference type="Pfam" id="PF06441">
    <property type="entry name" value="EHN"/>
    <property type="match status" value="1"/>
</dbReference>
<dbReference type="PANTHER" id="PTHR21661">
    <property type="entry name" value="EPOXIDE HYDROLASE 1-RELATED"/>
    <property type="match status" value="1"/>
</dbReference>
<dbReference type="Gene3D" id="3.40.50.1820">
    <property type="entry name" value="alpha/beta hydrolase"/>
    <property type="match status" value="1"/>
</dbReference>
<feature type="active site" description="Proton acceptor" evidence="4">
    <location>
        <position position="333"/>
    </location>
</feature>
<proteinExistence type="inferred from homology"/>
<dbReference type="EMBL" id="WBMS02000071">
    <property type="protein sequence ID" value="MWA07352.1"/>
    <property type="molecule type" value="Genomic_DNA"/>
</dbReference>
<evidence type="ECO:0000313" key="7">
    <source>
        <dbReference type="Proteomes" id="UP000462055"/>
    </source>
</evidence>
<accession>A0A6I4MND8</accession>
<reference evidence="6" key="1">
    <citation type="submission" date="2019-12" db="EMBL/GenBank/DDBJ databases">
        <title>Actinomadura physcomitrii sp. nov., a novel actinomycete isolated from moss [Physcomitrium sphaericum (Ludw) Fuernr].</title>
        <authorList>
            <person name="Zhuang X."/>
        </authorList>
    </citation>
    <scope>NUCLEOTIDE SEQUENCE [LARGE SCALE GENOMIC DNA]</scope>
    <source>
        <strain evidence="6">LD22</strain>
    </source>
</reference>
<evidence type="ECO:0000256" key="2">
    <source>
        <dbReference type="ARBA" id="ARBA00022797"/>
    </source>
</evidence>
<feature type="active site" description="Proton donor" evidence="4">
    <location>
        <position position="281"/>
    </location>
</feature>
<dbReference type="GO" id="GO:0097176">
    <property type="term" value="P:epoxide metabolic process"/>
    <property type="evidence" value="ECO:0007669"/>
    <property type="project" value="TreeGrafter"/>
</dbReference>
<dbReference type="AlphaFoldDB" id="A0A6I4MND8"/>
<dbReference type="PRINTS" id="PR00412">
    <property type="entry name" value="EPOXHYDRLASE"/>
</dbReference>
<dbReference type="PIRSF" id="PIRSF001112">
    <property type="entry name" value="Epoxide_hydrolase"/>
    <property type="match status" value="1"/>
</dbReference>
<gene>
    <name evidence="6" type="ORF">F8568_044915</name>
</gene>
<dbReference type="InterPro" id="IPR010497">
    <property type="entry name" value="Epoxide_hydro_N"/>
</dbReference>
<feature type="domain" description="Epoxide hydrolase N-terminal" evidence="5">
    <location>
        <begin position="3"/>
        <end position="92"/>
    </location>
</feature>
<organism evidence="6 7">
    <name type="scientific">Actinomadura physcomitrii</name>
    <dbReference type="NCBI Taxonomy" id="2650748"/>
    <lineage>
        <taxon>Bacteria</taxon>
        <taxon>Bacillati</taxon>
        <taxon>Actinomycetota</taxon>
        <taxon>Actinomycetes</taxon>
        <taxon>Streptosporangiales</taxon>
        <taxon>Thermomonosporaceae</taxon>
        <taxon>Actinomadura</taxon>
    </lineage>
</organism>
<dbReference type="SUPFAM" id="SSF53474">
    <property type="entry name" value="alpha/beta-Hydrolases"/>
    <property type="match status" value="1"/>
</dbReference>
<comment type="caution">
    <text evidence="6">The sequence shown here is derived from an EMBL/GenBank/DDBJ whole genome shotgun (WGS) entry which is preliminary data.</text>
</comment>
<keyword evidence="2" id="KW-0058">Aromatic hydrocarbons catabolism</keyword>
<feature type="active site" description="Nucleophile" evidence="4">
    <location>
        <position position="161"/>
    </location>
</feature>
<dbReference type="PANTHER" id="PTHR21661:SF35">
    <property type="entry name" value="EPOXIDE HYDROLASE"/>
    <property type="match status" value="1"/>
</dbReference>
<dbReference type="Proteomes" id="UP000462055">
    <property type="component" value="Unassembled WGS sequence"/>
</dbReference>
<keyword evidence="7" id="KW-1185">Reference proteome</keyword>
<dbReference type="InterPro" id="IPR000639">
    <property type="entry name" value="Epox_hydrolase-like"/>
</dbReference>
<name>A0A6I4MND8_9ACTN</name>
<dbReference type="InterPro" id="IPR029058">
    <property type="entry name" value="AB_hydrolase_fold"/>
</dbReference>
<dbReference type="InterPro" id="IPR016292">
    <property type="entry name" value="Epoxide_hydrolase"/>
</dbReference>
<keyword evidence="3 6" id="KW-0378">Hydrolase</keyword>
<protein>
    <submittedName>
        <fullName evidence="6">Epoxide hydrolase</fullName>
    </submittedName>
</protein>
<evidence type="ECO:0000256" key="3">
    <source>
        <dbReference type="ARBA" id="ARBA00022801"/>
    </source>
</evidence>
<evidence type="ECO:0000313" key="6">
    <source>
        <dbReference type="EMBL" id="MWA07352.1"/>
    </source>
</evidence>
<sequence length="355" mass="39995">MRQQRLAVTTWPDELPGVGWSYGVPLDHVRELVDYWRTGYDWRAHEARLNAHPQFTTTIDGQRVHFLHIRSPEPDALPLIATHGWPMSVFEYLDLIGPLTDPRAHGGDPADAFHLVVPSLPGIGFSGPTTEPGWHMRRVARAWVRLMDRLGYDRNGAHGNDRGSMVSPEVGREAAGKVVGVHVTQLFSFPSGDPAEFADLTAEDQAALKFLDEFTSGGGLAYNAYQSAQPQTLAYALQDSPAGWLAWVSQLYRNWVDRDFLLTNATLYWLTRTIGSSIRYYYADAHDQDRPTSPTTTPTGVAIFAEDFQSVPKLAHRDHSNIVSWNHYDRGSHFSHQDAPDLALADIREFFRRFR</sequence>
<dbReference type="RefSeq" id="WP_151600248.1">
    <property type="nucleotide sequence ID" value="NZ_WBMS02000071.1"/>
</dbReference>
<evidence type="ECO:0000256" key="1">
    <source>
        <dbReference type="ARBA" id="ARBA00010088"/>
    </source>
</evidence>
<comment type="similarity">
    <text evidence="1">Belongs to the peptidase S33 family.</text>
</comment>
<evidence type="ECO:0000259" key="5">
    <source>
        <dbReference type="Pfam" id="PF06441"/>
    </source>
</evidence>
<evidence type="ECO:0000256" key="4">
    <source>
        <dbReference type="PIRSR" id="PIRSR001112-1"/>
    </source>
</evidence>
<dbReference type="GO" id="GO:0004301">
    <property type="term" value="F:epoxide hydrolase activity"/>
    <property type="evidence" value="ECO:0007669"/>
    <property type="project" value="TreeGrafter"/>
</dbReference>